<evidence type="ECO:0000313" key="1">
    <source>
        <dbReference type="EMBL" id="SAL37307.1"/>
    </source>
</evidence>
<gene>
    <name evidence="1" type="ORF">AWB72_03778</name>
</gene>
<dbReference type="EMBL" id="FCNV02000008">
    <property type="protein sequence ID" value="SAL37307.1"/>
    <property type="molecule type" value="Genomic_DNA"/>
</dbReference>
<organism evidence="1 2">
    <name type="scientific">Caballeronia concitans</name>
    <dbReference type="NCBI Taxonomy" id="1777133"/>
    <lineage>
        <taxon>Bacteria</taxon>
        <taxon>Pseudomonadati</taxon>
        <taxon>Pseudomonadota</taxon>
        <taxon>Betaproteobacteria</taxon>
        <taxon>Burkholderiales</taxon>
        <taxon>Burkholderiaceae</taxon>
        <taxon>Caballeronia</taxon>
    </lineage>
</organism>
<sequence length="82" mass="9600">MKSVNERSLRYQVEKWLAPASVPVHVKHFSRTRADHTRYVCVETVQGAASRALFFFRHDDGQWCVYPPAPRQRIMRSERLAA</sequence>
<dbReference type="OrthoDB" id="8926609at2"/>
<dbReference type="RefSeq" id="WP_040049697.1">
    <property type="nucleotide sequence ID" value="NZ_FCNV02000008.1"/>
</dbReference>
<reference evidence="1 2" key="1">
    <citation type="submission" date="2016-01" db="EMBL/GenBank/DDBJ databases">
        <authorList>
            <person name="Peeters C."/>
        </authorList>
    </citation>
    <scope>NUCLEOTIDE SEQUENCE [LARGE SCALE GENOMIC DNA]</scope>
    <source>
        <strain evidence="1">LMG 29315</strain>
    </source>
</reference>
<dbReference type="Proteomes" id="UP000198263">
    <property type="component" value="Unassembled WGS sequence"/>
</dbReference>
<accession>A0A658R0C3</accession>
<name>A0A658R0C3_9BURK</name>
<comment type="caution">
    <text evidence="1">The sequence shown here is derived from an EMBL/GenBank/DDBJ whole genome shotgun (WGS) entry which is preliminary data.</text>
</comment>
<dbReference type="AlphaFoldDB" id="A0A658R0C3"/>
<evidence type="ECO:0000313" key="2">
    <source>
        <dbReference type="Proteomes" id="UP000198263"/>
    </source>
</evidence>
<keyword evidence="2" id="KW-1185">Reference proteome</keyword>
<proteinExistence type="predicted"/>
<protein>
    <submittedName>
        <fullName evidence="1">Uncharacterized protein</fullName>
    </submittedName>
</protein>